<evidence type="ECO:0000313" key="2">
    <source>
        <dbReference type="Proteomes" id="UP000078200"/>
    </source>
</evidence>
<proteinExistence type="predicted"/>
<reference evidence="1" key="1">
    <citation type="submission" date="2020-05" db="UniProtKB">
        <authorList>
            <consortium name="EnsemblMetazoa"/>
        </authorList>
    </citation>
    <scope>IDENTIFICATION</scope>
    <source>
        <strain evidence="1">TTRI</strain>
    </source>
</reference>
<keyword evidence="2" id="KW-1185">Reference proteome</keyword>
<sequence>MDETTGEVQVMDEITGEQKAQIMDEMMKEQTAQNGKNYDISSLERIQTQKTKRSEINKFWEKRGAIASAVAPRMTLETIRFYNGMTPAVLKAALNKKEINQRQVRPPLYPVYYFHAFNIAGVILWKIYNSMCANISSHKSIREFETLPANNGGVVKRKPWVTYLHSRSNWV</sequence>
<evidence type="ECO:0000313" key="1">
    <source>
        <dbReference type="EnsemblMetazoa" id="GAUT013539-PA"/>
    </source>
</evidence>
<protein>
    <submittedName>
        <fullName evidence="1">Uncharacterized protein</fullName>
    </submittedName>
</protein>
<name>A0A1A9US48_GLOAU</name>
<dbReference type="AlphaFoldDB" id="A0A1A9US48"/>
<dbReference type="Proteomes" id="UP000078200">
    <property type="component" value="Unassembled WGS sequence"/>
</dbReference>
<dbReference type="EnsemblMetazoa" id="GAUT013539-RA">
    <property type="protein sequence ID" value="GAUT013539-PA"/>
    <property type="gene ID" value="GAUT013539"/>
</dbReference>
<accession>A0A1A9US48</accession>
<dbReference type="VEuPathDB" id="VectorBase:GAUT013539"/>
<organism evidence="1 2">
    <name type="scientific">Glossina austeni</name>
    <name type="common">Savannah tsetse fly</name>
    <dbReference type="NCBI Taxonomy" id="7395"/>
    <lineage>
        <taxon>Eukaryota</taxon>
        <taxon>Metazoa</taxon>
        <taxon>Ecdysozoa</taxon>
        <taxon>Arthropoda</taxon>
        <taxon>Hexapoda</taxon>
        <taxon>Insecta</taxon>
        <taxon>Pterygota</taxon>
        <taxon>Neoptera</taxon>
        <taxon>Endopterygota</taxon>
        <taxon>Diptera</taxon>
        <taxon>Brachycera</taxon>
        <taxon>Muscomorpha</taxon>
        <taxon>Hippoboscoidea</taxon>
        <taxon>Glossinidae</taxon>
        <taxon>Glossina</taxon>
    </lineage>
</organism>